<dbReference type="PATRIC" id="fig|1514904.3.peg.2317"/>
<feature type="transmembrane region" description="Helical" evidence="1">
    <location>
        <begin position="81"/>
        <end position="100"/>
    </location>
</feature>
<proteinExistence type="predicted"/>
<dbReference type="Proteomes" id="UP000038011">
    <property type="component" value="Unassembled WGS sequence"/>
</dbReference>
<dbReference type="STRING" id="1514904.SU32_03070"/>
<keyword evidence="3" id="KW-1185">Reference proteome</keyword>
<keyword evidence="1" id="KW-0472">Membrane</keyword>
<accession>A0A0M9GP00</accession>
<dbReference type="InterPro" id="IPR009325">
    <property type="entry name" value="DUF983"/>
</dbReference>
<reference evidence="2 3" key="1">
    <citation type="submission" date="2015-01" db="EMBL/GenBank/DDBJ databases">
        <title>Ahrensia donghaiensis sp. nov., a novel dimethylsulphoniopropionate-cleavage bacterium isolated from seawater and emended descriptions of the genus Ahrensia and Ahrensia kielensis.</title>
        <authorList>
            <person name="Liu J."/>
        </authorList>
    </citation>
    <scope>NUCLEOTIDE SEQUENCE [LARGE SCALE GENOMIC DNA]</scope>
    <source>
        <strain evidence="2 3">LZD062</strain>
    </source>
</reference>
<evidence type="ECO:0000313" key="2">
    <source>
        <dbReference type="EMBL" id="KPB02270.1"/>
    </source>
</evidence>
<dbReference type="OrthoDB" id="9799456at2"/>
<dbReference type="Pfam" id="PF06170">
    <property type="entry name" value="DUF983"/>
    <property type="match status" value="1"/>
</dbReference>
<sequence length="138" mass="15091">MSFDDQYPTLKPEHSGMLGKCPRCGSGKLFSGFLKVADKCDVCGLDYGFADAGDGPAFFAICIAVVPVVGFSVWMEVSVGAPYWLNALLTAPLLLLACLLPMRPLKGYLIASQYYFKAREGRLDDLKDDTIDPEVNRD</sequence>
<name>A0A0M9GP00_9HYPH</name>
<dbReference type="AlphaFoldDB" id="A0A0M9GP00"/>
<protein>
    <submittedName>
        <fullName evidence="2">Membrane protein</fullName>
    </submittedName>
</protein>
<evidence type="ECO:0000256" key="1">
    <source>
        <dbReference type="SAM" id="Phobius"/>
    </source>
</evidence>
<keyword evidence="1" id="KW-0812">Transmembrane</keyword>
<keyword evidence="1" id="KW-1133">Transmembrane helix</keyword>
<comment type="caution">
    <text evidence="2">The sequence shown here is derived from an EMBL/GenBank/DDBJ whole genome shotgun (WGS) entry which is preliminary data.</text>
</comment>
<evidence type="ECO:0000313" key="3">
    <source>
        <dbReference type="Proteomes" id="UP000038011"/>
    </source>
</evidence>
<feature type="transmembrane region" description="Helical" evidence="1">
    <location>
        <begin position="57"/>
        <end position="75"/>
    </location>
</feature>
<dbReference type="EMBL" id="JXMU01000003">
    <property type="protein sequence ID" value="KPB02270.1"/>
    <property type="molecule type" value="Genomic_DNA"/>
</dbReference>
<organism evidence="2 3">
    <name type="scientific">Ahrensia marina</name>
    <dbReference type="NCBI Taxonomy" id="1514904"/>
    <lineage>
        <taxon>Bacteria</taxon>
        <taxon>Pseudomonadati</taxon>
        <taxon>Pseudomonadota</taxon>
        <taxon>Alphaproteobacteria</taxon>
        <taxon>Hyphomicrobiales</taxon>
        <taxon>Ahrensiaceae</taxon>
        <taxon>Ahrensia</taxon>
    </lineage>
</organism>
<gene>
    <name evidence="2" type="ORF">SU32_03070</name>
</gene>
<dbReference type="RefSeq" id="WP_053997873.1">
    <property type="nucleotide sequence ID" value="NZ_JXMU01000003.1"/>
</dbReference>